<name>A0A5C4J9M2_9ACTN</name>
<dbReference type="RefSeq" id="WP_138646851.1">
    <property type="nucleotide sequence ID" value="NZ_VCKW01000106.1"/>
</dbReference>
<accession>A0A5C4J9M2</accession>
<feature type="region of interest" description="Disordered" evidence="3">
    <location>
        <begin position="1"/>
        <end position="20"/>
    </location>
</feature>
<evidence type="ECO:0000313" key="6">
    <source>
        <dbReference type="Proteomes" id="UP000309174"/>
    </source>
</evidence>
<dbReference type="AlphaFoldDB" id="A0A5C4J9M2"/>
<dbReference type="OrthoDB" id="7506349at2"/>
<feature type="DNA-binding region" description="H-T-H motif" evidence="2">
    <location>
        <begin position="41"/>
        <end position="60"/>
    </location>
</feature>
<dbReference type="Pfam" id="PF00440">
    <property type="entry name" value="TetR_N"/>
    <property type="match status" value="1"/>
</dbReference>
<protein>
    <submittedName>
        <fullName evidence="5">TetR family transcriptional regulator</fullName>
    </submittedName>
</protein>
<dbReference type="InterPro" id="IPR001647">
    <property type="entry name" value="HTH_TetR"/>
</dbReference>
<dbReference type="Proteomes" id="UP000309174">
    <property type="component" value="Unassembled WGS sequence"/>
</dbReference>
<evidence type="ECO:0000259" key="4">
    <source>
        <dbReference type="PROSITE" id="PS50977"/>
    </source>
</evidence>
<comment type="caution">
    <text evidence="5">The sequence shown here is derived from an EMBL/GenBank/DDBJ whole genome shotgun (WGS) entry which is preliminary data.</text>
</comment>
<dbReference type="Gene3D" id="1.10.357.10">
    <property type="entry name" value="Tetracycline Repressor, domain 2"/>
    <property type="match status" value="1"/>
</dbReference>
<evidence type="ECO:0000256" key="1">
    <source>
        <dbReference type="ARBA" id="ARBA00023125"/>
    </source>
</evidence>
<organism evidence="5 6">
    <name type="scientific">Actinomadura soli</name>
    <dbReference type="NCBI Taxonomy" id="2508997"/>
    <lineage>
        <taxon>Bacteria</taxon>
        <taxon>Bacillati</taxon>
        <taxon>Actinomycetota</taxon>
        <taxon>Actinomycetes</taxon>
        <taxon>Streptosporangiales</taxon>
        <taxon>Thermomonosporaceae</taxon>
        <taxon>Actinomadura</taxon>
    </lineage>
</organism>
<proteinExistence type="predicted"/>
<keyword evidence="1 2" id="KW-0238">DNA-binding</keyword>
<dbReference type="SUPFAM" id="SSF46689">
    <property type="entry name" value="Homeodomain-like"/>
    <property type="match status" value="1"/>
</dbReference>
<evidence type="ECO:0000256" key="2">
    <source>
        <dbReference type="PROSITE-ProRule" id="PRU00335"/>
    </source>
</evidence>
<evidence type="ECO:0000313" key="5">
    <source>
        <dbReference type="EMBL" id="TMQ96751.1"/>
    </source>
</evidence>
<dbReference type="EMBL" id="VCKW01000106">
    <property type="protein sequence ID" value="TMQ96751.1"/>
    <property type="molecule type" value="Genomic_DNA"/>
</dbReference>
<dbReference type="GO" id="GO:0003677">
    <property type="term" value="F:DNA binding"/>
    <property type="evidence" value="ECO:0007669"/>
    <property type="project" value="UniProtKB-UniRule"/>
</dbReference>
<evidence type="ECO:0000256" key="3">
    <source>
        <dbReference type="SAM" id="MobiDB-lite"/>
    </source>
</evidence>
<feature type="domain" description="HTH tetR-type" evidence="4">
    <location>
        <begin position="18"/>
        <end position="78"/>
    </location>
</feature>
<gene>
    <name evidence="5" type="ORF">ETD83_21045</name>
</gene>
<sequence length="196" mass="21000">MPDESASAGRPRSRRDPEGRRRAIVEAAAELITEVGTDGLTHRLVAGRAGVPLGSTTQYFATLADLREAALQYLADEIDEGLAVVREAMRDVSRAPAALASAMHEYLRDVRLVQADSALTWASVHDPQLRSLSLRWFDELVAILSAHIGVARATAVAVFADGATWHAALHEEPLDLDLLTGAITALFTEPPAGGTR</sequence>
<dbReference type="PROSITE" id="PS50977">
    <property type="entry name" value="HTH_TETR_2"/>
    <property type="match status" value="1"/>
</dbReference>
<dbReference type="InterPro" id="IPR009057">
    <property type="entry name" value="Homeodomain-like_sf"/>
</dbReference>
<reference evidence="5 6" key="1">
    <citation type="submission" date="2019-05" db="EMBL/GenBank/DDBJ databases">
        <title>Draft genome sequence of Actinomadura sp. 14C53.</title>
        <authorList>
            <person name="Saricaoglu S."/>
            <person name="Isik K."/>
        </authorList>
    </citation>
    <scope>NUCLEOTIDE SEQUENCE [LARGE SCALE GENOMIC DNA]</scope>
    <source>
        <strain evidence="5 6">14C53</strain>
    </source>
</reference>
<keyword evidence="6" id="KW-1185">Reference proteome</keyword>